<feature type="compositionally biased region" description="Acidic residues" evidence="1">
    <location>
        <begin position="172"/>
        <end position="188"/>
    </location>
</feature>
<reference evidence="2 3" key="1">
    <citation type="submission" date="2018-03" db="EMBL/GenBank/DDBJ databases">
        <title>Genomic Encyclopedia of Type Strains, Phase III (KMG-III): the genomes of soil and plant-associated and newly described type strains.</title>
        <authorList>
            <person name="Whitman W."/>
        </authorList>
    </citation>
    <scope>NUCLEOTIDE SEQUENCE [LARGE SCALE GENOMIC DNA]</scope>
    <source>
        <strain evidence="2 3">CGMCC 1.9313</strain>
    </source>
</reference>
<protein>
    <recommendedName>
        <fullName evidence="4">Tetratricopeptide repeat protein</fullName>
    </recommendedName>
</protein>
<evidence type="ECO:0000256" key="1">
    <source>
        <dbReference type="SAM" id="MobiDB-lite"/>
    </source>
</evidence>
<feature type="region of interest" description="Disordered" evidence="1">
    <location>
        <begin position="144"/>
        <end position="220"/>
    </location>
</feature>
<evidence type="ECO:0008006" key="4">
    <source>
        <dbReference type="Google" id="ProtNLM"/>
    </source>
</evidence>
<gene>
    <name evidence="2" type="ORF">B0I27_10245</name>
</gene>
<evidence type="ECO:0000313" key="2">
    <source>
        <dbReference type="EMBL" id="PRY54279.1"/>
    </source>
</evidence>
<sequence length="461" mass="52698">MEKLQASGNKEFLKFLSPSEKWTDADRAALKYLVLKFPYCQPLHFAHASALRTEDQSTYESYLKKASLYAPRRDVLYRFMNEPQYFQPDFDLSDESEDIRLPELSAPTIAREVVYHDIETVTPETEAAAIEGHESDIEEFVEAERSEFGQEGTIEEQDNETGSAPKERTDDLLIEEYIEQDESEELSSEQDSPAKLSVAESTVEEAVQEEPTAGDDWVEQDPDELIETVIPESELPVQEAAEEALQEEAAANHVAVESIASSDYFTFNKSAIDPLKTELSAVKKEPLAEKEKEEVSRYDDDSLPYSFLWWLHKTRKEFEETYQPYAPKAPGRRTSTAVASPLLNQQIIENIFHIQPELNTIAANATVEFELKRKEDIIIEKFIKEEPQIKPPSTAKVDTENKARKSSEDNLELVSETLAKIYTDQMLFDKAIETYRKLSLKYPDKSSYFASQIQNLEKRIS</sequence>
<evidence type="ECO:0000313" key="3">
    <source>
        <dbReference type="Proteomes" id="UP000238034"/>
    </source>
</evidence>
<name>A0A2T0U8N2_9SPHI</name>
<organism evidence="2 3">
    <name type="scientific">Arcticibacter pallidicorallinus</name>
    <dbReference type="NCBI Taxonomy" id="1259464"/>
    <lineage>
        <taxon>Bacteria</taxon>
        <taxon>Pseudomonadati</taxon>
        <taxon>Bacteroidota</taxon>
        <taxon>Sphingobacteriia</taxon>
        <taxon>Sphingobacteriales</taxon>
        <taxon>Sphingobacteriaceae</taxon>
        <taxon>Arcticibacter</taxon>
    </lineage>
</organism>
<dbReference type="OrthoDB" id="594666at2"/>
<dbReference type="Proteomes" id="UP000238034">
    <property type="component" value="Unassembled WGS sequence"/>
</dbReference>
<dbReference type="AlphaFoldDB" id="A0A2T0U8N2"/>
<dbReference type="EMBL" id="PVTH01000002">
    <property type="protein sequence ID" value="PRY54279.1"/>
    <property type="molecule type" value="Genomic_DNA"/>
</dbReference>
<keyword evidence="3" id="KW-1185">Reference proteome</keyword>
<dbReference type="RefSeq" id="WP_106291351.1">
    <property type="nucleotide sequence ID" value="NZ_PVTH01000002.1"/>
</dbReference>
<proteinExistence type="predicted"/>
<accession>A0A2T0U8N2</accession>
<comment type="caution">
    <text evidence="2">The sequence shown here is derived from an EMBL/GenBank/DDBJ whole genome shotgun (WGS) entry which is preliminary data.</text>
</comment>
<feature type="compositionally biased region" description="Acidic residues" evidence="1">
    <location>
        <begin position="202"/>
        <end position="220"/>
    </location>
</feature>